<dbReference type="Proteomes" id="UP000319555">
    <property type="component" value="Unassembled WGS sequence"/>
</dbReference>
<evidence type="ECO:0000256" key="1">
    <source>
        <dbReference type="ARBA" id="ARBA00004141"/>
    </source>
</evidence>
<protein>
    <submittedName>
        <fullName evidence="8">Flippase GtrA (Transmembrane translocase of bactoprenol-linked glucose)</fullName>
    </submittedName>
</protein>
<dbReference type="PANTHER" id="PTHR38459">
    <property type="entry name" value="PROPHAGE BACTOPRENOL-LINKED GLUCOSE TRANSLOCASE HOMOLOG"/>
    <property type="match status" value="1"/>
</dbReference>
<evidence type="ECO:0000313" key="9">
    <source>
        <dbReference type="Proteomes" id="UP000319555"/>
    </source>
</evidence>
<evidence type="ECO:0000259" key="7">
    <source>
        <dbReference type="Pfam" id="PF04138"/>
    </source>
</evidence>
<keyword evidence="3 6" id="KW-0812">Transmembrane</keyword>
<feature type="transmembrane region" description="Helical" evidence="6">
    <location>
        <begin position="36"/>
        <end position="60"/>
    </location>
</feature>
<sequence>MSERRRIIRFAIVGLGVAGYYMLAFLGLLRVFHSPWIANALAFGSAILIQYIGQTVWTFGQALVVPAQFGRFLCMVGIGLLVSAAITGLAGPRFGLSEAASAAVVVVVLPVINFAFLRLWVYKPQNST</sequence>
<dbReference type="GO" id="GO:0000271">
    <property type="term" value="P:polysaccharide biosynthetic process"/>
    <property type="evidence" value="ECO:0007669"/>
    <property type="project" value="InterPro"/>
</dbReference>
<feature type="transmembrane region" description="Helical" evidence="6">
    <location>
        <begin position="7"/>
        <end position="30"/>
    </location>
</feature>
<evidence type="ECO:0000256" key="4">
    <source>
        <dbReference type="ARBA" id="ARBA00022989"/>
    </source>
</evidence>
<keyword evidence="5 6" id="KW-0472">Membrane</keyword>
<dbReference type="InterPro" id="IPR051401">
    <property type="entry name" value="GtrA_CellWall_Glycosyl"/>
</dbReference>
<dbReference type="InterPro" id="IPR007267">
    <property type="entry name" value="GtrA_DPMS_TM"/>
</dbReference>
<dbReference type="OrthoDB" id="7667275at2"/>
<dbReference type="EMBL" id="FXTE01000001">
    <property type="protein sequence ID" value="SMO45651.1"/>
    <property type="molecule type" value="Genomic_DNA"/>
</dbReference>
<evidence type="ECO:0000256" key="2">
    <source>
        <dbReference type="ARBA" id="ARBA00009399"/>
    </source>
</evidence>
<reference evidence="8 9" key="1">
    <citation type="submission" date="2017-05" db="EMBL/GenBank/DDBJ databases">
        <authorList>
            <person name="Varghese N."/>
            <person name="Submissions S."/>
        </authorList>
    </citation>
    <scope>NUCLEOTIDE SEQUENCE [LARGE SCALE GENOMIC DNA]</scope>
    <source>
        <strain evidence="8 9">DSM 28009</strain>
    </source>
</reference>
<name>A0A521BFC3_9RHOB</name>
<evidence type="ECO:0000256" key="3">
    <source>
        <dbReference type="ARBA" id="ARBA00022692"/>
    </source>
</evidence>
<dbReference type="PANTHER" id="PTHR38459:SF1">
    <property type="entry name" value="PROPHAGE BACTOPRENOL-LINKED GLUCOSE TRANSLOCASE HOMOLOG"/>
    <property type="match status" value="1"/>
</dbReference>
<comment type="subcellular location">
    <subcellularLocation>
        <location evidence="1">Membrane</location>
        <topology evidence="1">Multi-pass membrane protein</topology>
    </subcellularLocation>
</comment>
<feature type="transmembrane region" description="Helical" evidence="6">
    <location>
        <begin position="72"/>
        <end position="90"/>
    </location>
</feature>
<dbReference type="AlphaFoldDB" id="A0A521BFC3"/>
<organism evidence="8 9">
    <name type="scientific">Ruegeria faecimaris</name>
    <dbReference type="NCBI Taxonomy" id="686389"/>
    <lineage>
        <taxon>Bacteria</taxon>
        <taxon>Pseudomonadati</taxon>
        <taxon>Pseudomonadota</taxon>
        <taxon>Alphaproteobacteria</taxon>
        <taxon>Rhodobacterales</taxon>
        <taxon>Roseobacteraceae</taxon>
        <taxon>Ruegeria</taxon>
    </lineage>
</organism>
<gene>
    <name evidence="8" type="ORF">SAMN06265380_101795</name>
</gene>
<feature type="domain" description="GtrA/DPMS transmembrane" evidence="7">
    <location>
        <begin position="9"/>
        <end position="121"/>
    </location>
</feature>
<accession>A0A521BFC3</accession>
<comment type="similarity">
    <text evidence="2">Belongs to the GtrA family.</text>
</comment>
<evidence type="ECO:0000313" key="8">
    <source>
        <dbReference type="EMBL" id="SMO45651.1"/>
    </source>
</evidence>
<keyword evidence="9" id="KW-1185">Reference proteome</keyword>
<proteinExistence type="inferred from homology"/>
<dbReference type="GO" id="GO:0005886">
    <property type="term" value="C:plasma membrane"/>
    <property type="evidence" value="ECO:0007669"/>
    <property type="project" value="TreeGrafter"/>
</dbReference>
<keyword evidence="4 6" id="KW-1133">Transmembrane helix</keyword>
<evidence type="ECO:0000256" key="6">
    <source>
        <dbReference type="SAM" id="Phobius"/>
    </source>
</evidence>
<feature type="transmembrane region" description="Helical" evidence="6">
    <location>
        <begin position="102"/>
        <end position="121"/>
    </location>
</feature>
<evidence type="ECO:0000256" key="5">
    <source>
        <dbReference type="ARBA" id="ARBA00023136"/>
    </source>
</evidence>
<dbReference type="Pfam" id="PF04138">
    <property type="entry name" value="GtrA_DPMS_TM"/>
    <property type="match status" value="1"/>
</dbReference>
<dbReference type="RefSeq" id="WP_142634213.1">
    <property type="nucleotide sequence ID" value="NZ_FXTE01000001.1"/>
</dbReference>